<protein>
    <submittedName>
        <fullName evidence="1">Uncharacterized protein</fullName>
    </submittedName>
</protein>
<dbReference type="Proteomes" id="UP000603453">
    <property type="component" value="Unassembled WGS sequence"/>
</dbReference>
<dbReference type="AlphaFoldDB" id="A0A8H7QX66"/>
<gene>
    <name evidence="1" type="ORF">INT47_009256</name>
</gene>
<keyword evidence="2" id="KW-1185">Reference proteome</keyword>
<organism evidence="1 2">
    <name type="scientific">Mucor saturninus</name>
    <dbReference type="NCBI Taxonomy" id="64648"/>
    <lineage>
        <taxon>Eukaryota</taxon>
        <taxon>Fungi</taxon>
        <taxon>Fungi incertae sedis</taxon>
        <taxon>Mucoromycota</taxon>
        <taxon>Mucoromycotina</taxon>
        <taxon>Mucoromycetes</taxon>
        <taxon>Mucorales</taxon>
        <taxon>Mucorineae</taxon>
        <taxon>Mucoraceae</taxon>
        <taxon>Mucor</taxon>
    </lineage>
</organism>
<accession>A0A8H7QX66</accession>
<dbReference type="EMBL" id="JAEPRD010000090">
    <property type="protein sequence ID" value="KAG2199930.1"/>
    <property type="molecule type" value="Genomic_DNA"/>
</dbReference>
<sequence>MNTEFFYGNGTSNIFDEQVQEASGYFDDKSFPLTGLTDLRKYIKNQDIQVEARSSADTEMKEAELKKERVLQYNIYTLEDCERWFYFLKEKLIKPTQAALAALAANINYGTARKWKKTYKGRP</sequence>
<comment type="caution">
    <text evidence="1">The sequence shown here is derived from an EMBL/GenBank/DDBJ whole genome shotgun (WGS) entry which is preliminary data.</text>
</comment>
<evidence type="ECO:0000313" key="1">
    <source>
        <dbReference type="EMBL" id="KAG2199930.1"/>
    </source>
</evidence>
<name>A0A8H7QX66_9FUNG</name>
<reference evidence="1" key="1">
    <citation type="submission" date="2020-12" db="EMBL/GenBank/DDBJ databases">
        <title>Metabolic potential, ecology and presence of endohyphal bacteria is reflected in genomic diversity of Mucoromycotina.</title>
        <authorList>
            <person name="Muszewska A."/>
            <person name="Okrasinska A."/>
            <person name="Steczkiewicz K."/>
            <person name="Drgas O."/>
            <person name="Orlowska M."/>
            <person name="Perlinska-Lenart U."/>
            <person name="Aleksandrzak-Piekarczyk T."/>
            <person name="Szatraj K."/>
            <person name="Zielenkiewicz U."/>
            <person name="Pilsyk S."/>
            <person name="Malc E."/>
            <person name="Mieczkowski P."/>
            <person name="Kruszewska J.S."/>
            <person name="Biernat P."/>
            <person name="Pawlowska J."/>
        </authorList>
    </citation>
    <scope>NUCLEOTIDE SEQUENCE</scope>
    <source>
        <strain evidence="1">WA0000017839</strain>
    </source>
</reference>
<dbReference type="OrthoDB" id="2247135at2759"/>
<proteinExistence type="predicted"/>
<evidence type="ECO:0000313" key="2">
    <source>
        <dbReference type="Proteomes" id="UP000603453"/>
    </source>
</evidence>